<protein>
    <submittedName>
        <fullName evidence="2">Uncharacterized protein</fullName>
    </submittedName>
</protein>
<sequence>MQAGTDVPGQQHVAGDDRLLRGGRPAGQPEPGRADALVHLGADGEPGLLGVLGD</sequence>
<accession>A0A6J4JGM7</accession>
<organism evidence="2">
    <name type="scientific">uncultured Blastococcus sp</name>
    <dbReference type="NCBI Taxonomy" id="217144"/>
    <lineage>
        <taxon>Bacteria</taxon>
        <taxon>Bacillati</taxon>
        <taxon>Actinomycetota</taxon>
        <taxon>Actinomycetes</taxon>
        <taxon>Geodermatophilales</taxon>
        <taxon>Geodermatophilaceae</taxon>
        <taxon>Blastococcus</taxon>
        <taxon>environmental samples</taxon>
    </lineage>
</organism>
<reference evidence="2" key="1">
    <citation type="submission" date="2020-02" db="EMBL/GenBank/DDBJ databases">
        <authorList>
            <person name="Meier V. D."/>
        </authorList>
    </citation>
    <scope>NUCLEOTIDE SEQUENCE</scope>
    <source>
        <strain evidence="2">AVDCRST_MAG52</strain>
    </source>
</reference>
<feature type="non-terminal residue" evidence="2">
    <location>
        <position position="54"/>
    </location>
</feature>
<gene>
    <name evidence="2" type="ORF">AVDCRST_MAG52-3535</name>
</gene>
<feature type="region of interest" description="Disordered" evidence="1">
    <location>
        <begin position="1"/>
        <end position="34"/>
    </location>
</feature>
<proteinExistence type="predicted"/>
<evidence type="ECO:0000256" key="1">
    <source>
        <dbReference type="SAM" id="MobiDB-lite"/>
    </source>
</evidence>
<dbReference type="EMBL" id="CADCTN010000236">
    <property type="protein sequence ID" value="CAA9276224.1"/>
    <property type="molecule type" value="Genomic_DNA"/>
</dbReference>
<dbReference type="AlphaFoldDB" id="A0A6J4JGM7"/>
<name>A0A6J4JGM7_9ACTN</name>
<evidence type="ECO:0000313" key="2">
    <source>
        <dbReference type="EMBL" id="CAA9276224.1"/>
    </source>
</evidence>